<accession>A0A854WAY3</accession>
<evidence type="ECO:0008006" key="5">
    <source>
        <dbReference type="Google" id="ProtNLM"/>
    </source>
</evidence>
<dbReference type="AlphaFoldDB" id="A0A854WAY3"/>
<proteinExistence type="predicted"/>
<dbReference type="Pfam" id="PF05895">
    <property type="entry name" value="DUF859"/>
    <property type="match status" value="1"/>
</dbReference>
<evidence type="ECO:0000313" key="4">
    <source>
        <dbReference type="Proteomes" id="UP000217465"/>
    </source>
</evidence>
<dbReference type="SUPFAM" id="SSF88874">
    <property type="entry name" value="Receptor-binding domain of short tail fibre protein gp12"/>
    <property type="match status" value="1"/>
</dbReference>
<organism evidence="3 4">
    <name type="scientific">Streptococcus parauberis</name>
    <dbReference type="NCBI Taxonomy" id="1348"/>
    <lineage>
        <taxon>Bacteria</taxon>
        <taxon>Bacillati</taxon>
        <taxon>Bacillota</taxon>
        <taxon>Bacilli</taxon>
        <taxon>Lactobacillales</taxon>
        <taxon>Streptococcaceae</taxon>
        <taxon>Streptococcus</taxon>
    </lineage>
</organism>
<feature type="region of interest" description="Disordered" evidence="1">
    <location>
        <begin position="576"/>
        <end position="596"/>
    </location>
</feature>
<evidence type="ECO:0000313" key="2">
    <source>
        <dbReference type="EMBL" id="PCH13894.1"/>
    </source>
</evidence>
<dbReference type="Proteomes" id="UP000217465">
    <property type="component" value="Unassembled WGS sequence"/>
</dbReference>
<reference evidence="3 4" key="1">
    <citation type="submission" date="2016-06" db="EMBL/GenBank/DDBJ databases">
        <authorList>
            <person name="Haines A.N."/>
            <person name="Council K.R."/>
        </authorList>
    </citation>
    <scope>NUCLEOTIDE SEQUENCE [LARGE SCALE GENOMIC DNA]</scope>
    <source>
        <strain evidence="3 4">SP158-29</strain>
    </source>
</reference>
<name>A0A854WAY3_9STRE</name>
<dbReference type="RefSeq" id="WP_096633241.1">
    <property type="nucleotide sequence ID" value="NZ_NSGR01000003.1"/>
</dbReference>
<dbReference type="EMBL" id="NSGR01000003">
    <property type="protein sequence ID" value="PCH14160.1"/>
    <property type="molecule type" value="Genomic_DNA"/>
</dbReference>
<evidence type="ECO:0000256" key="1">
    <source>
        <dbReference type="SAM" id="MobiDB-lite"/>
    </source>
</evidence>
<sequence length="612" mass="64727">MTNFYSNSDRGYSLLMIVENVGTPNIANNTSDVRARLYLRNTSTTFAGYTISGSMTIDGTAYSYSASPSMLSNNSSILLLDKTKTGIGHNSDGKKTITVSASIRGSGGYSPGTLTIGSNQFTLPAIQRASTVTCTDELDIGSTMTIGVTAQSTSFTHTLRYSWNGKTGTIASGTTSTSLTWTVPMDFCSDIQNGIRFNGTIYCDTYSGSTLIGTKQDTFYGNVPDSVKPTLSSITLTDTNNKASTLVGASKFVQIMSNPSVTFNGATGAYGSTIKFYNAEIVGKNQTTSKNGGTLGIMTWNGTATVKATVTDSRGRVSAPFTTTIDVLPYSGVAVDFTATRGGADGTQVVVNVTASISPLLVNSVQKNKMILQFKTAPYGTQTFTVDTSSASTTYTDKYQLLNQSFVLSGTFASDKSFDIYATLTDSFGITPAIKTQPLLANFVALAIADGGTVATSGVGVGKEWEHGSVDAAGDIYTLGKIFIKNKELLDVFYPIGTIYESVKPDSPSTFMGGTWSRFGNGKVLVGVDENDADFNTVNKTGGEKAHTLTIPEMPSHTHTFPGASPNNYVRVEASSTTGLSTSTKTTDATGGGQAHNNLQPFVTVYRWQRTA</sequence>
<gene>
    <name evidence="3" type="ORF">A9Y57_00163</name>
    <name evidence="2" type="ORF">A9Y57_00529</name>
</gene>
<protein>
    <recommendedName>
        <fullName evidence="5">Phage structural protein</fullName>
    </recommendedName>
</protein>
<dbReference type="InterPro" id="IPR008577">
    <property type="entry name" value="DUF859"/>
</dbReference>
<dbReference type="CDD" id="cd22641">
    <property type="entry name" value="C24-like"/>
    <property type="match status" value="1"/>
</dbReference>
<dbReference type="EMBL" id="NSGR01000004">
    <property type="protein sequence ID" value="PCH13894.1"/>
    <property type="molecule type" value="Genomic_DNA"/>
</dbReference>
<comment type="caution">
    <text evidence="3">The sequence shown here is derived from an EMBL/GenBank/DDBJ whole genome shotgun (WGS) entry which is preliminary data.</text>
</comment>
<evidence type="ECO:0000313" key="3">
    <source>
        <dbReference type="EMBL" id="PCH14160.1"/>
    </source>
</evidence>
<feature type="compositionally biased region" description="Low complexity" evidence="1">
    <location>
        <begin position="576"/>
        <end position="589"/>
    </location>
</feature>